<dbReference type="PANTHER" id="PTHR21513:SF19">
    <property type="entry name" value="MAJOR SPERM PROTEIN"/>
    <property type="match status" value="1"/>
</dbReference>
<evidence type="ECO:0000256" key="1">
    <source>
        <dbReference type="RuleBase" id="RU003425"/>
    </source>
</evidence>
<evidence type="ECO:0000259" key="2">
    <source>
        <dbReference type="PROSITE" id="PS50202"/>
    </source>
</evidence>
<gene>
    <name evidence="3" type="ORF">HPBE_LOCUS25992</name>
</gene>
<dbReference type="InterPro" id="IPR013783">
    <property type="entry name" value="Ig-like_fold"/>
</dbReference>
<feature type="domain" description="MSP" evidence="2">
    <location>
        <begin position="1"/>
        <end position="140"/>
    </location>
</feature>
<evidence type="ECO:0000313" key="4">
    <source>
        <dbReference type="Proteomes" id="UP000050761"/>
    </source>
</evidence>
<reference evidence="3 4" key="1">
    <citation type="submission" date="2018-11" db="EMBL/GenBank/DDBJ databases">
        <authorList>
            <consortium name="Pathogen Informatics"/>
        </authorList>
    </citation>
    <scope>NUCLEOTIDE SEQUENCE [LARGE SCALE GENOMIC DNA]</scope>
</reference>
<dbReference type="OrthoDB" id="5915816at2759"/>
<dbReference type="Proteomes" id="UP000050761">
    <property type="component" value="Unassembled WGS sequence"/>
</dbReference>
<accession>A0A3P8DTT7</accession>
<dbReference type="SUPFAM" id="SSF49354">
    <property type="entry name" value="PapD-like"/>
    <property type="match status" value="1"/>
</dbReference>
<evidence type="ECO:0000313" key="5">
    <source>
        <dbReference type="WBParaSite" id="HPBE_0002599301-mRNA-1"/>
    </source>
</evidence>
<protein>
    <recommendedName>
        <fullName evidence="1">Major sperm protein</fullName>
    </recommendedName>
</protein>
<evidence type="ECO:0000313" key="3">
    <source>
        <dbReference type="EMBL" id="VDP55132.1"/>
    </source>
</evidence>
<keyword evidence="1" id="KW-0963">Cytoplasm</keyword>
<dbReference type="InterPro" id="IPR000535">
    <property type="entry name" value="MSP_dom"/>
</dbReference>
<dbReference type="EMBL" id="UZAH01038995">
    <property type="protein sequence ID" value="VDP55132.1"/>
    <property type="molecule type" value="Genomic_DNA"/>
</dbReference>
<dbReference type="PROSITE" id="PS50202">
    <property type="entry name" value="MSP"/>
    <property type="match status" value="1"/>
</dbReference>
<dbReference type="AlphaFoldDB" id="A0A183GTH3"/>
<dbReference type="PANTHER" id="PTHR21513">
    <property type="entry name" value="MAJOR SPERM PROTEIN"/>
    <property type="match status" value="1"/>
</dbReference>
<organism evidence="4 5">
    <name type="scientific">Heligmosomoides polygyrus</name>
    <name type="common">Parasitic roundworm</name>
    <dbReference type="NCBI Taxonomy" id="6339"/>
    <lineage>
        <taxon>Eukaryota</taxon>
        <taxon>Metazoa</taxon>
        <taxon>Ecdysozoa</taxon>
        <taxon>Nematoda</taxon>
        <taxon>Chromadorea</taxon>
        <taxon>Rhabditida</taxon>
        <taxon>Rhabditina</taxon>
        <taxon>Rhabditomorpha</taxon>
        <taxon>Strongyloidea</taxon>
        <taxon>Heligmosomidae</taxon>
        <taxon>Heligmosomoides</taxon>
    </lineage>
</organism>
<keyword evidence="1" id="KW-0206">Cytoskeleton</keyword>
<reference evidence="5" key="2">
    <citation type="submission" date="2019-09" db="UniProtKB">
        <authorList>
            <consortium name="WormBaseParasite"/>
        </authorList>
    </citation>
    <scope>IDENTIFICATION</scope>
</reference>
<dbReference type="WBParaSite" id="HPBE_0002599301-mRNA-1">
    <property type="protein sequence ID" value="HPBE_0002599301-mRNA-1"/>
    <property type="gene ID" value="HPBE_0002599301"/>
</dbReference>
<name>A0A183GTH3_HELPZ</name>
<proteinExistence type="predicted"/>
<dbReference type="InterPro" id="IPR008962">
    <property type="entry name" value="PapD-like_sf"/>
</dbReference>
<accession>A0A183GTH3</accession>
<sequence>MVFMRSLKCIFILHNYYKLEIQGPILCGGEAPHSDSFTTATKLKVKCTSADIFRVQPPLGFIKPGETATIRMCWKPHAAFPCFQFRKQSLLFQNKEIPEGHRHYFAIYHVKSPEGKTVKEIWTKTVKPDGALAHFIFFAN</sequence>
<dbReference type="Pfam" id="PF00635">
    <property type="entry name" value="Motile_Sperm"/>
    <property type="match status" value="1"/>
</dbReference>
<comment type="function">
    <text evidence="1">Central component in molecular interactions underlying sperm crawling. Forms an extensive filament system that extends from sperm villipoda, along the leading edge of the pseudopod.</text>
</comment>
<keyword evidence="4" id="KW-1185">Reference proteome</keyword>
<dbReference type="Gene3D" id="2.60.40.10">
    <property type="entry name" value="Immunoglobulins"/>
    <property type="match status" value="1"/>
</dbReference>